<evidence type="ECO:0000256" key="11">
    <source>
        <dbReference type="ARBA" id="ARBA00022729"/>
    </source>
</evidence>
<dbReference type="Pfam" id="PF18434">
    <property type="entry name" value="Kazal_3"/>
    <property type="match status" value="1"/>
</dbReference>
<feature type="disulfide bond" evidence="24">
    <location>
        <begin position="92"/>
        <end position="110"/>
    </location>
</feature>
<keyword evidence="7" id="KW-1052">Target cell membrane</keyword>
<dbReference type="Proteomes" id="UP000261540">
    <property type="component" value="Unplaced"/>
</dbReference>
<dbReference type="Pfam" id="PF21330">
    <property type="entry name" value="Kazal_C7"/>
    <property type="match status" value="1"/>
</dbReference>
<evidence type="ECO:0000256" key="5">
    <source>
        <dbReference type="ARBA" id="ARBA00022525"/>
    </source>
</evidence>
<dbReference type="SMART" id="SM00032">
    <property type="entry name" value="CCP"/>
    <property type="match status" value="2"/>
</dbReference>
<feature type="chain" id="PRO_5017458402" description="Complement component C7" evidence="26">
    <location>
        <begin position="22"/>
        <end position="830"/>
    </location>
</feature>
<dbReference type="Gene3D" id="2.10.70.10">
    <property type="entry name" value="Complement Module, domain 1"/>
    <property type="match status" value="2"/>
</dbReference>
<evidence type="ECO:0000256" key="1">
    <source>
        <dbReference type="ARBA" id="ARBA00004276"/>
    </source>
</evidence>
<evidence type="ECO:0000256" key="3">
    <source>
        <dbReference type="ARBA" id="ARBA00009214"/>
    </source>
</evidence>
<dbReference type="Pfam" id="PF01823">
    <property type="entry name" value="MACPF"/>
    <property type="match status" value="1"/>
</dbReference>
<evidence type="ECO:0000256" key="20">
    <source>
        <dbReference type="ARBA" id="ARBA00023298"/>
    </source>
</evidence>
<proteinExistence type="inferred from homology"/>
<evidence type="ECO:0000256" key="25">
    <source>
        <dbReference type="PROSITE-ProRule" id="PRU00302"/>
    </source>
</evidence>
<feature type="domain" description="MACPF" evidence="28">
    <location>
        <begin position="124"/>
        <end position="446"/>
    </location>
</feature>
<protein>
    <recommendedName>
        <fullName evidence="21">Complement component C7</fullName>
    </recommendedName>
</protein>
<comment type="subcellular location">
    <subcellularLocation>
        <location evidence="2">Secreted</location>
    </subcellularLocation>
    <subcellularLocation>
        <location evidence="1">Target cell membrane</location>
        <topology evidence="1">Multi-pass membrane protein</topology>
    </subcellularLocation>
</comment>
<organism evidence="29 30">
    <name type="scientific">Paramormyrops kingsleyae</name>
    <dbReference type="NCBI Taxonomy" id="1676925"/>
    <lineage>
        <taxon>Eukaryota</taxon>
        <taxon>Metazoa</taxon>
        <taxon>Chordata</taxon>
        <taxon>Craniata</taxon>
        <taxon>Vertebrata</taxon>
        <taxon>Euteleostomi</taxon>
        <taxon>Actinopterygii</taxon>
        <taxon>Neopterygii</taxon>
        <taxon>Teleostei</taxon>
        <taxon>Osteoglossocephala</taxon>
        <taxon>Osteoglossomorpha</taxon>
        <taxon>Osteoglossiformes</taxon>
        <taxon>Mormyridae</taxon>
        <taxon>Paramormyrops</taxon>
    </lineage>
</organism>
<keyword evidence="17" id="KW-0472">Membrane</keyword>
<evidence type="ECO:0000256" key="13">
    <source>
        <dbReference type="ARBA" id="ARBA00022852"/>
    </source>
</evidence>
<keyword evidence="14" id="KW-0391">Immunity</keyword>
<keyword evidence="5" id="KW-0964">Secreted</keyword>
<dbReference type="PRINTS" id="PR00764">
    <property type="entry name" value="COMPLEMENTC9"/>
</dbReference>
<evidence type="ECO:0000256" key="12">
    <source>
        <dbReference type="ARBA" id="ARBA00022737"/>
    </source>
</evidence>
<dbReference type="AlphaFoldDB" id="A0A3B3T9Z9"/>
<dbReference type="CDD" id="cd00033">
    <property type="entry name" value="CCP"/>
    <property type="match status" value="2"/>
</dbReference>
<dbReference type="FunFam" id="4.10.400.10:FF:000099">
    <property type="entry name" value="Complement component C7"/>
    <property type="match status" value="1"/>
</dbReference>
<evidence type="ECO:0000256" key="4">
    <source>
        <dbReference type="ARBA" id="ARBA00022452"/>
    </source>
</evidence>
<comment type="function">
    <text evidence="22">Component of the membrane attack complex (MAC), a multiprotein complex activated by the complement cascade, which inserts into a target cell membrane and forms a pore, leading to target cell membrane rupture and cell lysis. The MAC is initiated by proteolytic cleavage of C5 into complement C5b in response to the classical, alternative, lectin and GZMK complement pathways. The complement pathways consist in a cascade of proteins that leads to phagocytosis and breakdown of pathogens and signaling that strengthens the adaptive immune system. C7 serves as a membrane anchor. During MAC assembly, associates with C5b and C6 to form the C5b-7 complex, a key lipophilic precursor of the MAC complex, which associates with the outer leaflet and reduces the energy for membrane bending.</text>
</comment>
<dbReference type="GO" id="GO:0045087">
    <property type="term" value="P:innate immune response"/>
    <property type="evidence" value="ECO:0007669"/>
    <property type="project" value="UniProtKB-KW"/>
</dbReference>
<dbReference type="GO" id="GO:0031640">
    <property type="term" value="P:killing of cells of another organism"/>
    <property type="evidence" value="ECO:0007669"/>
    <property type="project" value="UniProtKB-KW"/>
</dbReference>
<dbReference type="PROSITE" id="PS00279">
    <property type="entry name" value="MACPF_1"/>
    <property type="match status" value="1"/>
</dbReference>
<dbReference type="SUPFAM" id="SSF57424">
    <property type="entry name" value="LDL receptor-like module"/>
    <property type="match status" value="1"/>
</dbReference>
<dbReference type="PRINTS" id="PR01705">
    <property type="entry name" value="TSP1REPEAT"/>
</dbReference>
<evidence type="ECO:0000256" key="2">
    <source>
        <dbReference type="ARBA" id="ARBA00004613"/>
    </source>
</evidence>
<evidence type="ECO:0000256" key="24">
    <source>
        <dbReference type="PROSITE-ProRule" id="PRU00124"/>
    </source>
</evidence>
<keyword evidence="9 25" id="KW-0768">Sushi</keyword>
<evidence type="ECO:0000256" key="18">
    <source>
        <dbReference type="ARBA" id="ARBA00023157"/>
    </source>
</evidence>
<dbReference type="KEGG" id="pki:111839214"/>
<dbReference type="GO" id="GO:0005576">
    <property type="term" value="C:extracellular region"/>
    <property type="evidence" value="ECO:0007669"/>
    <property type="project" value="UniProtKB-SubCell"/>
</dbReference>
<dbReference type="SMART" id="SM00457">
    <property type="entry name" value="MACPF"/>
    <property type="match status" value="1"/>
</dbReference>
<dbReference type="STRING" id="1676925.ENSPKIP00000040072"/>
<dbReference type="FunFam" id="2.20.100.10:FF:000001">
    <property type="entry name" value="semaphorin-5A isoform X1"/>
    <property type="match status" value="1"/>
</dbReference>
<dbReference type="SUPFAM" id="SSF82895">
    <property type="entry name" value="TSP-1 type 1 repeat"/>
    <property type="match status" value="2"/>
</dbReference>
<dbReference type="PROSITE" id="PS51412">
    <property type="entry name" value="MACPF_2"/>
    <property type="match status" value="1"/>
</dbReference>
<feature type="signal peptide" evidence="26">
    <location>
        <begin position="1"/>
        <end position="21"/>
    </location>
</feature>
<dbReference type="GO" id="GO:0044218">
    <property type="term" value="C:other organism cell membrane"/>
    <property type="evidence" value="ECO:0007669"/>
    <property type="project" value="UniProtKB-KW"/>
</dbReference>
<dbReference type="Pfam" id="PF00057">
    <property type="entry name" value="Ldl_recept_a"/>
    <property type="match status" value="1"/>
</dbReference>
<dbReference type="SMART" id="SM00192">
    <property type="entry name" value="LDLa"/>
    <property type="match status" value="1"/>
</dbReference>
<evidence type="ECO:0000313" key="29">
    <source>
        <dbReference type="Ensembl" id="ENSPKIP00000040072.1"/>
    </source>
</evidence>
<dbReference type="PROSITE" id="PS50092">
    <property type="entry name" value="TSP1"/>
    <property type="match status" value="2"/>
</dbReference>
<dbReference type="Pfam" id="PF21195">
    <property type="entry name" value="EGF_C8A_B_C6"/>
    <property type="match status" value="1"/>
</dbReference>
<evidence type="ECO:0000256" key="8">
    <source>
        <dbReference type="ARBA" id="ARBA00022588"/>
    </source>
</evidence>
<dbReference type="Gene3D" id="2.20.100.10">
    <property type="entry name" value="Thrombospondin type-1 (TSP1) repeat"/>
    <property type="match status" value="2"/>
</dbReference>
<keyword evidence="13" id="KW-0204">Cytolysis</keyword>
<dbReference type="GO" id="GO:0005579">
    <property type="term" value="C:membrane attack complex"/>
    <property type="evidence" value="ECO:0007669"/>
    <property type="project" value="UniProtKB-KW"/>
</dbReference>
<dbReference type="GO" id="GO:0006958">
    <property type="term" value="P:complement activation, classical pathway"/>
    <property type="evidence" value="ECO:0007669"/>
    <property type="project" value="UniProtKB-KW"/>
</dbReference>
<dbReference type="InterPro" id="IPR020863">
    <property type="entry name" value="MACPF_CS"/>
</dbReference>
<evidence type="ECO:0000313" key="30">
    <source>
        <dbReference type="Proteomes" id="UP000261540"/>
    </source>
</evidence>
<keyword evidence="12" id="KW-0677">Repeat</keyword>
<evidence type="ECO:0000256" key="23">
    <source>
        <dbReference type="ARBA" id="ARBA00093478"/>
    </source>
</evidence>
<dbReference type="InterPro" id="IPR040729">
    <property type="entry name" value="Kazal_3"/>
</dbReference>
<evidence type="ECO:0000256" key="17">
    <source>
        <dbReference type="ARBA" id="ARBA00023136"/>
    </source>
</evidence>
<feature type="disulfide bond" evidence="25">
    <location>
        <begin position="589"/>
        <end position="616"/>
    </location>
</feature>
<keyword evidence="4" id="KW-1134">Transmembrane beta strand</keyword>
<dbReference type="InterPro" id="IPR000884">
    <property type="entry name" value="TSP1_rpt"/>
</dbReference>
<dbReference type="GeneID" id="111839214"/>
<dbReference type="InterPro" id="IPR003884">
    <property type="entry name" value="FacI_MAC"/>
</dbReference>
<dbReference type="Ensembl" id="ENSPKIT00000021090.1">
    <property type="protein sequence ID" value="ENSPKIP00000040072.1"/>
    <property type="gene ID" value="ENSPKIG00000017183.1"/>
</dbReference>
<reference evidence="29" key="2">
    <citation type="submission" date="2025-09" db="UniProtKB">
        <authorList>
            <consortium name="Ensembl"/>
        </authorList>
    </citation>
    <scope>IDENTIFICATION</scope>
</reference>
<keyword evidence="16" id="KW-0473">Membrane attack complex</keyword>
<evidence type="ECO:0000259" key="27">
    <source>
        <dbReference type="PROSITE" id="PS50923"/>
    </source>
</evidence>
<dbReference type="PROSITE" id="PS51257">
    <property type="entry name" value="PROKAR_LIPOPROTEIN"/>
    <property type="match status" value="1"/>
</dbReference>
<dbReference type="InterPro" id="IPR023415">
    <property type="entry name" value="LDLR_class-A_CS"/>
</dbReference>
<evidence type="ECO:0000256" key="7">
    <source>
        <dbReference type="ARBA" id="ARBA00022537"/>
    </source>
</evidence>
<dbReference type="PANTHER" id="PTHR45742">
    <property type="entry name" value="COMPLEMENT COMPONENT C6"/>
    <property type="match status" value="1"/>
</dbReference>
<dbReference type="InterPro" id="IPR020864">
    <property type="entry name" value="MACPF"/>
</dbReference>
<evidence type="ECO:0000256" key="21">
    <source>
        <dbReference type="ARBA" id="ARBA00073222"/>
    </source>
</evidence>
<dbReference type="InterPro" id="IPR035976">
    <property type="entry name" value="Sushi/SCR/CCP_sf"/>
</dbReference>
<dbReference type="SUPFAM" id="SSF57535">
    <property type="entry name" value="Complement control module/SCR domain"/>
    <property type="match status" value="2"/>
</dbReference>
<dbReference type="PROSITE" id="PS50923">
    <property type="entry name" value="SUSHI"/>
    <property type="match status" value="2"/>
</dbReference>
<dbReference type="CTD" id="562475"/>
<dbReference type="Gene3D" id="3.30.60.30">
    <property type="match status" value="2"/>
</dbReference>
<name>A0A3B3T9Z9_9TELE</name>
<feature type="domain" description="Sushi" evidence="27">
    <location>
        <begin position="619"/>
        <end position="679"/>
    </location>
</feature>
<keyword evidence="8" id="KW-0399">Innate immunity</keyword>
<evidence type="ECO:0000256" key="6">
    <source>
        <dbReference type="ARBA" id="ARBA00022536"/>
    </source>
</evidence>
<dbReference type="CDD" id="cd00112">
    <property type="entry name" value="LDLa"/>
    <property type="match status" value="1"/>
</dbReference>
<keyword evidence="15" id="KW-0180">Complement pathway</keyword>
<dbReference type="InterPro" id="IPR048831">
    <property type="entry name" value="C8A_B_C6_EGF-like"/>
</dbReference>
<dbReference type="InterPro" id="IPR036055">
    <property type="entry name" value="LDL_receptor-like_sf"/>
</dbReference>
<evidence type="ECO:0000259" key="28">
    <source>
        <dbReference type="PROSITE" id="PS51412"/>
    </source>
</evidence>
<dbReference type="InterPro" id="IPR000436">
    <property type="entry name" value="Sushi_SCR_CCP_dom"/>
</dbReference>
<dbReference type="InterPro" id="IPR002172">
    <property type="entry name" value="LDrepeatLR_classA_rpt"/>
</dbReference>
<dbReference type="SMART" id="SM00209">
    <property type="entry name" value="TSP1"/>
    <property type="match status" value="2"/>
</dbReference>
<evidence type="ECO:0000256" key="26">
    <source>
        <dbReference type="SAM" id="SignalP"/>
    </source>
</evidence>
<dbReference type="InterPro" id="IPR036383">
    <property type="entry name" value="TSP1_rpt_sf"/>
</dbReference>
<evidence type="ECO:0000256" key="9">
    <source>
        <dbReference type="ARBA" id="ARBA00022659"/>
    </source>
</evidence>
<dbReference type="OrthoDB" id="504708at2759"/>
<dbReference type="InterPro" id="IPR001862">
    <property type="entry name" value="MAC_perforin"/>
</dbReference>
<comment type="caution">
    <text evidence="25">Lacks conserved residue(s) required for the propagation of feature annotation.</text>
</comment>
<dbReference type="PROSITE" id="PS50068">
    <property type="entry name" value="LDLRA_2"/>
    <property type="match status" value="1"/>
</dbReference>
<evidence type="ECO:0000256" key="14">
    <source>
        <dbReference type="ARBA" id="ARBA00022859"/>
    </source>
</evidence>
<dbReference type="Pfam" id="PF00090">
    <property type="entry name" value="TSP_1"/>
    <property type="match status" value="2"/>
</dbReference>
<keyword evidence="19" id="KW-0325">Glycoprotein</keyword>
<dbReference type="Gene3D" id="4.10.400.10">
    <property type="entry name" value="Low-density Lipoprotein Receptor"/>
    <property type="match status" value="1"/>
</dbReference>
<keyword evidence="6" id="KW-0245">EGF-like domain</keyword>
<keyword evidence="10" id="KW-0812">Transmembrane</keyword>
<comment type="similarity">
    <text evidence="3">Belongs to the complement C6/C7/C8/C9 family.</text>
</comment>
<keyword evidence="18 25" id="KW-1015">Disulfide bond</keyword>
<comment type="subunit">
    <text evidence="23">Monomer or dimer; as a C5b-7 complex it can also form multimeric rosettes. Component of the membrane attack complex (MAC), composed of complement C5b, C6, C7, C8A, C8B, C8G and multiple copies of the pore-forming subunit C9.</text>
</comment>
<dbReference type="Pfam" id="PF00084">
    <property type="entry name" value="Sushi"/>
    <property type="match status" value="2"/>
</dbReference>
<evidence type="ECO:0000256" key="10">
    <source>
        <dbReference type="ARBA" id="ARBA00022692"/>
    </source>
</evidence>
<feature type="domain" description="Sushi" evidence="27">
    <location>
        <begin position="559"/>
        <end position="618"/>
    </location>
</feature>
<evidence type="ECO:0000256" key="16">
    <source>
        <dbReference type="ARBA" id="ARBA00023058"/>
    </source>
</evidence>
<dbReference type="PANTHER" id="PTHR45742:SF2">
    <property type="entry name" value="COMPLEMENT COMPONENT C7"/>
    <property type="match status" value="1"/>
</dbReference>
<reference evidence="29" key="1">
    <citation type="submission" date="2025-08" db="UniProtKB">
        <authorList>
            <consortium name="Ensembl"/>
        </authorList>
    </citation>
    <scope>IDENTIFICATION</scope>
</reference>
<dbReference type="GeneTree" id="ENSGT00940000156804"/>
<dbReference type="InterPro" id="IPR048825">
    <property type="entry name" value="C7_KAZAL"/>
</dbReference>
<dbReference type="RefSeq" id="XP_023658671.1">
    <property type="nucleotide sequence ID" value="XM_023802903.2"/>
</dbReference>
<keyword evidence="30" id="KW-1185">Reference proteome</keyword>
<keyword evidence="20" id="KW-1053">Target membrane</keyword>
<dbReference type="PROSITE" id="PS01209">
    <property type="entry name" value="LDLRA_1"/>
    <property type="match status" value="1"/>
</dbReference>
<dbReference type="SMART" id="SM00057">
    <property type="entry name" value="FIMAC"/>
    <property type="match status" value="2"/>
</dbReference>
<sequence>MKAWTMVFWVCQLGLLSLVLQACCEAPVTCQWAPFGDWSECDGCTKTQVRTRPVQVYAQFGGMPCSGESVQWQSCNGRGCPLEEGCGERFRCSSGQCISSALVCNGDQDCEEDGSDEQNCEESTGTRVCDMERVPPNVELTGRGFDILTGLLRGSVINTKSFGGQCRKVFSGDLRSFYRLPRSLISYTFQVRTDNDFSDEFYSSYWSYVKDIDKRSKSNQGHHYETFHNEELITKAHRMMVIKNQVEVAQFQNSPPEYLTLSEEFWKALASLPTTYNYPAYRKLIDDYGTHFLSEGSLGGRYQALLYLDAETMKTMSSTSSDFHECITKTRRFLFIKWSTTKCKTFVNAFKQVNGLNKVEKFAQSPITGGSPAFIAGLSMLNLEDPDANWNMYTKWAGSVKDFPTVINQKLRPLHELVKEVPCSGIKKLHLKRALEEYQTQEDPCHCQPCQNNGQPLLSGTICSCVCKPGTSGSACQHGTPVEDGPGVIHGDWTCWSAWSSCSQGQRSRSRTCSNPHPNMGGKACSGLAVEHTACEDEDLEHLRTMEPHCFDSSLSPTKSCKNPPHLRNGFVLAPNDVYPVGSKIVYSCIEGYHLLGDAVAECSKDLMWIRSKQECKSTACGPPQLLHDVTGSPWKLTYEIGEAITLSCPPGKQLEGNSEILCDSSLNWSPQETARCSTLPTEAVRTVVQCEPWEKLAKDKCVCKMPYECKSSLEVCARNQRGSADRLTICKMQALKCLGREYDLAEDSACTRASPKAASCPDCQMWETCNEHTNLCVCRETGSCSETGSLVCARTGEGAPAVTMTECEAALRRCRKETLIVVSLQKCDS</sequence>
<accession>A0A3B3T9Z9</accession>
<evidence type="ECO:0000256" key="15">
    <source>
        <dbReference type="ARBA" id="ARBA00022875"/>
    </source>
</evidence>
<keyword evidence="11 26" id="KW-0732">Signal</keyword>
<evidence type="ECO:0000256" key="19">
    <source>
        <dbReference type="ARBA" id="ARBA00023180"/>
    </source>
</evidence>
<evidence type="ECO:0000256" key="22">
    <source>
        <dbReference type="ARBA" id="ARBA00093281"/>
    </source>
</evidence>